<dbReference type="EMBL" id="QPJW01000002">
    <property type="protein sequence ID" value="RCX21740.1"/>
    <property type="molecule type" value="Genomic_DNA"/>
</dbReference>
<sequence length="59" mass="6521">MDSSNLLIFIICAFALGIILILSRNNIPPKLRRSFAITALVMVVIAFGLLVYSFFSMGQ</sequence>
<evidence type="ECO:0000313" key="2">
    <source>
        <dbReference type="EMBL" id="RCX21740.1"/>
    </source>
</evidence>
<name>A0A369BJG4_9BACL</name>
<keyword evidence="1" id="KW-0472">Membrane</keyword>
<feature type="transmembrane region" description="Helical" evidence="1">
    <location>
        <begin position="6"/>
        <end position="23"/>
    </location>
</feature>
<organism evidence="2 3">
    <name type="scientific">Fontibacillus phaseoli</name>
    <dbReference type="NCBI Taxonomy" id="1416533"/>
    <lineage>
        <taxon>Bacteria</taxon>
        <taxon>Bacillati</taxon>
        <taxon>Bacillota</taxon>
        <taxon>Bacilli</taxon>
        <taxon>Bacillales</taxon>
        <taxon>Paenibacillaceae</taxon>
        <taxon>Fontibacillus</taxon>
    </lineage>
</organism>
<reference evidence="2 3" key="1">
    <citation type="submission" date="2018-07" db="EMBL/GenBank/DDBJ databases">
        <title>Genomic Encyclopedia of Type Strains, Phase III (KMG-III): the genomes of soil and plant-associated and newly described type strains.</title>
        <authorList>
            <person name="Whitman W."/>
        </authorList>
    </citation>
    <scope>NUCLEOTIDE SEQUENCE [LARGE SCALE GENOMIC DNA]</scope>
    <source>
        <strain evidence="2 3">CECT 8333</strain>
    </source>
</reference>
<dbReference type="AlphaFoldDB" id="A0A369BJG4"/>
<comment type="caution">
    <text evidence="2">The sequence shown here is derived from an EMBL/GenBank/DDBJ whole genome shotgun (WGS) entry which is preliminary data.</text>
</comment>
<proteinExistence type="predicted"/>
<keyword evidence="1" id="KW-1133">Transmembrane helix</keyword>
<dbReference type="OrthoDB" id="2627968at2"/>
<evidence type="ECO:0000313" key="3">
    <source>
        <dbReference type="Proteomes" id="UP000253090"/>
    </source>
</evidence>
<keyword evidence="1" id="KW-0812">Transmembrane</keyword>
<evidence type="ECO:0008006" key="4">
    <source>
        <dbReference type="Google" id="ProtNLM"/>
    </source>
</evidence>
<feature type="transmembrane region" description="Helical" evidence="1">
    <location>
        <begin position="35"/>
        <end position="55"/>
    </location>
</feature>
<gene>
    <name evidence="2" type="ORF">DFP94_102497</name>
</gene>
<evidence type="ECO:0000256" key="1">
    <source>
        <dbReference type="SAM" id="Phobius"/>
    </source>
</evidence>
<protein>
    <recommendedName>
        <fullName evidence="4">Signal transduction histidine kinase</fullName>
    </recommendedName>
</protein>
<accession>A0A369BJG4</accession>
<keyword evidence="3" id="KW-1185">Reference proteome</keyword>
<dbReference type="Proteomes" id="UP000253090">
    <property type="component" value="Unassembled WGS sequence"/>
</dbReference>